<keyword evidence="1" id="KW-0653">Protein transport</keyword>
<dbReference type="InterPro" id="IPR039682">
    <property type="entry name" value="Sec8/EXOC4"/>
</dbReference>
<dbReference type="STRING" id="3775.A0A1Q3DEL0"/>
<protein>
    <recommendedName>
        <fullName evidence="1">Exocyst complex component Sec8</fullName>
    </recommendedName>
</protein>
<comment type="similarity">
    <text evidence="1">Belongs to the SEC8 family.</text>
</comment>
<dbReference type="OrthoDB" id="778192at2759"/>
<keyword evidence="1" id="KW-0268">Exocytosis</keyword>
<evidence type="ECO:0000313" key="4">
    <source>
        <dbReference type="Proteomes" id="UP000187406"/>
    </source>
</evidence>
<organism evidence="3 4">
    <name type="scientific">Cephalotus follicularis</name>
    <name type="common">Albany pitcher plant</name>
    <dbReference type="NCBI Taxonomy" id="3775"/>
    <lineage>
        <taxon>Eukaryota</taxon>
        <taxon>Viridiplantae</taxon>
        <taxon>Streptophyta</taxon>
        <taxon>Embryophyta</taxon>
        <taxon>Tracheophyta</taxon>
        <taxon>Spermatophyta</taxon>
        <taxon>Magnoliopsida</taxon>
        <taxon>eudicotyledons</taxon>
        <taxon>Gunneridae</taxon>
        <taxon>Pentapetalae</taxon>
        <taxon>rosids</taxon>
        <taxon>fabids</taxon>
        <taxon>Oxalidales</taxon>
        <taxon>Cephalotaceae</taxon>
        <taxon>Cephalotus</taxon>
    </lineage>
</organism>
<reference evidence="4" key="1">
    <citation type="submission" date="2016-04" db="EMBL/GenBank/DDBJ databases">
        <title>Cephalotus genome sequencing.</title>
        <authorList>
            <person name="Fukushima K."/>
            <person name="Hasebe M."/>
            <person name="Fang X."/>
        </authorList>
    </citation>
    <scope>NUCLEOTIDE SEQUENCE [LARGE SCALE GENOMIC DNA]</scope>
    <source>
        <strain evidence="4">cv. St1</strain>
    </source>
</reference>
<dbReference type="GO" id="GO:0000145">
    <property type="term" value="C:exocyst"/>
    <property type="evidence" value="ECO:0007669"/>
    <property type="project" value="UniProtKB-UniRule"/>
</dbReference>
<comment type="caution">
    <text evidence="3">The sequence shown here is derived from an EMBL/GenBank/DDBJ whole genome shotgun (WGS) entry which is preliminary data.</text>
</comment>
<keyword evidence="1" id="KW-0813">Transport</keyword>
<dbReference type="GO" id="GO:0090522">
    <property type="term" value="P:vesicle tethering involved in exocytosis"/>
    <property type="evidence" value="ECO:0007669"/>
    <property type="project" value="UniProtKB-UniRule"/>
</dbReference>
<dbReference type="AlphaFoldDB" id="A0A1Q3DEL0"/>
<proteinExistence type="inferred from homology"/>
<dbReference type="EMBL" id="BDDD01006185">
    <property type="protein sequence ID" value="GAV90360.1"/>
    <property type="molecule type" value="Genomic_DNA"/>
</dbReference>
<evidence type="ECO:0000313" key="3">
    <source>
        <dbReference type="EMBL" id="GAV90882.1"/>
    </source>
</evidence>
<name>A0A1Q3DEL0_CEPFO</name>
<dbReference type="Proteomes" id="UP000187406">
    <property type="component" value="Unassembled WGS sequence"/>
</dbReference>
<dbReference type="PANTHER" id="PTHR14146:SF0">
    <property type="entry name" value="EXOCYST COMPLEX COMPONENT 4"/>
    <property type="match status" value="1"/>
</dbReference>
<dbReference type="GO" id="GO:0015031">
    <property type="term" value="P:protein transport"/>
    <property type="evidence" value="ECO:0007669"/>
    <property type="project" value="UniProtKB-KW"/>
</dbReference>
<keyword evidence="4" id="KW-1185">Reference proteome</keyword>
<comment type="function">
    <text evidence="1">Component of the exocyst complex involved in the docking of exocytic vesicles with fusion sites on the plasma membrane.</text>
</comment>
<feature type="non-terminal residue" evidence="3">
    <location>
        <position position="1"/>
    </location>
</feature>
<dbReference type="GO" id="GO:0006612">
    <property type="term" value="P:protein targeting to membrane"/>
    <property type="evidence" value="ECO:0007669"/>
    <property type="project" value="UniProtKB-UniRule"/>
</dbReference>
<evidence type="ECO:0000313" key="2">
    <source>
        <dbReference type="EMBL" id="GAV90360.1"/>
    </source>
</evidence>
<evidence type="ECO:0000256" key="1">
    <source>
        <dbReference type="RuleBase" id="RU367079"/>
    </source>
</evidence>
<dbReference type="EMBL" id="BDDD01006709">
    <property type="protein sequence ID" value="GAV90882.1"/>
    <property type="molecule type" value="Genomic_DNA"/>
</dbReference>
<dbReference type="GO" id="GO:0006893">
    <property type="term" value="P:Golgi to plasma membrane transport"/>
    <property type="evidence" value="ECO:0007669"/>
    <property type="project" value="TreeGrafter"/>
</dbReference>
<gene>
    <name evidence="2" type="ORF">CFOL_v3_33769</name>
    <name evidence="3" type="ORF">CFOL_v3_34282</name>
</gene>
<sequence length="102" mass="11648">TRRDEEVLPFVAGVRRNYIIRGICGIAANASIKVCMFYLLCTTCLDCSHGVRRNYIFPQALLAFIVEHEYLFTATEYTNLLKVQVPGREIHPDAQDRVSEIL</sequence>
<dbReference type="PANTHER" id="PTHR14146">
    <property type="entry name" value="EXOCYST COMPLEX COMPONENT 4"/>
    <property type="match status" value="1"/>
</dbReference>
<feature type="non-terminal residue" evidence="3">
    <location>
        <position position="102"/>
    </location>
</feature>
<reference evidence="3" key="2">
    <citation type="journal article" date="2017" name="Nat. Ecol. Evol.">
        <title>Genome of the pitcher plant Cephalotus reveals genetic changes associated with carnivory.</title>
        <authorList>
            <person name="Fukushima K."/>
            <person name="Fang X."/>
            <person name="Alvarez-Ponce D."/>
            <person name="Cai H."/>
            <person name="Carretero-Paulet L."/>
            <person name="Chen C."/>
            <person name="Chang T."/>
            <person name="Farr K.M."/>
            <person name="Fujita T."/>
            <person name="Hiwatashi Y."/>
            <person name="Hoshi Y."/>
            <person name="Imai T."/>
            <person name="Kasahara M."/>
            <person name="Librado P."/>
            <person name="Mao L."/>
            <person name="Mori H."/>
            <person name="Nishiyama T."/>
            <person name="Nozawa M."/>
            <person name="Palfalvi G."/>
            <person name="Pollard S.T."/>
            <person name="Rozas J."/>
            <person name="Sanchez-Gracia A."/>
            <person name="Sankoff D."/>
            <person name="Shibata T.F."/>
            <person name="Shigenobu S."/>
            <person name="Sumikawa N."/>
            <person name="Uzawa T."/>
            <person name="Xie M."/>
            <person name="Zheng C."/>
            <person name="Pollock D.D."/>
            <person name="Albert V.A."/>
            <person name="Li S."/>
            <person name="Hasebe M."/>
        </authorList>
    </citation>
    <scope>NUCLEOTIDE SEQUENCE</scope>
    <source>
        <strain evidence="3">St1</strain>
    </source>
</reference>
<accession>A0A1Q3DEL0</accession>